<sequence>MVRLFVPLTCGLLNSCDDSANPQSQIRNATLRSNASLRSTSLQWVAGEARAVIILLSVMLLPLAAGCGTEATFPEPVSLSAADATVSIDLSAGTLRRLRVGKAGVEMASAQPAGFVEVEDLRAHRIYNPRSCPAAIRKRRLSGEPGSLRLAFTQQYERAPFTVAHLIAERPEGIRWEVRLRLKGGQTLNRSVRVSWMLPLPRGWRFWVPNDTQGVRTDGQTPYRAVYGHTHFRSNGTIIPLVGVWSGKAGAAVW</sequence>
<gene>
    <name evidence="1" type="ORF">LCGC14_2223220</name>
</gene>
<feature type="non-terminal residue" evidence="1">
    <location>
        <position position="254"/>
    </location>
</feature>
<accession>A0A0F9DAF0</accession>
<protein>
    <submittedName>
        <fullName evidence="1">Uncharacterized protein</fullName>
    </submittedName>
</protein>
<dbReference type="EMBL" id="LAZR01029748">
    <property type="protein sequence ID" value="KKL58654.1"/>
    <property type="molecule type" value="Genomic_DNA"/>
</dbReference>
<evidence type="ECO:0000313" key="1">
    <source>
        <dbReference type="EMBL" id="KKL58654.1"/>
    </source>
</evidence>
<proteinExistence type="predicted"/>
<organism evidence="1">
    <name type="scientific">marine sediment metagenome</name>
    <dbReference type="NCBI Taxonomy" id="412755"/>
    <lineage>
        <taxon>unclassified sequences</taxon>
        <taxon>metagenomes</taxon>
        <taxon>ecological metagenomes</taxon>
    </lineage>
</organism>
<name>A0A0F9DAF0_9ZZZZ</name>
<reference evidence="1" key="1">
    <citation type="journal article" date="2015" name="Nature">
        <title>Complex archaea that bridge the gap between prokaryotes and eukaryotes.</title>
        <authorList>
            <person name="Spang A."/>
            <person name="Saw J.H."/>
            <person name="Jorgensen S.L."/>
            <person name="Zaremba-Niedzwiedzka K."/>
            <person name="Martijn J."/>
            <person name="Lind A.E."/>
            <person name="van Eijk R."/>
            <person name="Schleper C."/>
            <person name="Guy L."/>
            <person name="Ettema T.J."/>
        </authorList>
    </citation>
    <scope>NUCLEOTIDE SEQUENCE</scope>
</reference>
<comment type="caution">
    <text evidence="1">The sequence shown here is derived from an EMBL/GenBank/DDBJ whole genome shotgun (WGS) entry which is preliminary data.</text>
</comment>
<dbReference type="AlphaFoldDB" id="A0A0F9DAF0"/>